<proteinExistence type="predicted"/>
<keyword evidence="2" id="KW-1185">Reference proteome</keyword>
<dbReference type="EMBL" id="CADIKI010000027">
    <property type="protein sequence ID" value="CAB3808756.1"/>
    <property type="molecule type" value="Genomic_DNA"/>
</dbReference>
<organism evidence="1 2">
    <name type="scientific">Paraburkholderia fynbosensis</name>
    <dbReference type="NCBI Taxonomy" id="1200993"/>
    <lineage>
        <taxon>Bacteria</taxon>
        <taxon>Pseudomonadati</taxon>
        <taxon>Pseudomonadota</taxon>
        <taxon>Betaproteobacteria</taxon>
        <taxon>Burkholderiales</taxon>
        <taxon>Burkholderiaceae</taxon>
        <taxon>Paraburkholderia</taxon>
    </lineage>
</organism>
<protein>
    <submittedName>
        <fullName evidence="1">Uncharacterized protein</fullName>
    </submittedName>
</protein>
<dbReference type="AlphaFoldDB" id="A0A6J5GXE3"/>
<name>A0A6J5GXE3_9BURK</name>
<dbReference type="Proteomes" id="UP000494252">
    <property type="component" value="Unassembled WGS sequence"/>
</dbReference>
<evidence type="ECO:0000313" key="1">
    <source>
        <dbReference type="EMBL" id="CAB3808756.1"/>
    </source>
</evidence>
<accession>A0A6J5GXE3</accession>
<gene>
    <name evidence="1" type="ORF">LMG27177_06635</name>
</gene>
<sequence length="56" mass="5986">MQIVVIGGVGLIGGNVVFSRRLKIHAMPSQMRTPAMSACSCTTTRLCRAPTRALAR</sequence>
<evidence type="ECO:0000313" key="2">
    <source>
        <dbReference type="Proteomes" id="UP000494252"/>
    </source>
</evidence>
<reference evidence="1 2" key="1">
    <citation type="submission" date="2020-04" db="EMBL/GenBank/DDBJ databases">
        <authorList>
            <person name="De Canck E."/>
        </authorList>
    </citation>
    <scope>NUCLEOTIDE SEQUENCE [LARGE SCALE GENOMIC DNA]</scope>
    <source>
        <strain evidence="1 2">LMG 27177</strain>
    </source>
</reference>